<comment type="subcellular location">
    <subcellularLocation>
        <location evidence="1">Cytoplasm</location>
    </subcellularLocation>
</comment>
<dbReference type="GO" id="GO:0003677">
    <property type="term" value="F:DNA binding"/>
    <property type="evidence" value="ECO:0007669"/>
    <property type="project" value="UniProtKB-KW"/>
</dbReference>
<evidence type="ECO:0000259" key="6">
    <source>
        <dbReference type="PROSITE" id="PS50937"/>
    </source>
</evidence>
<name>A0A1H9JXZ1_9HYPH</name>
<evidence type="ECO:0000313" key="7">
    <source>
        <dbReference type="EMBL" id="SEQ91682.1"/>
    </source>
</evidence>
<dbReference type="NCBIfam" id="TIGR02044">
    <property type="entry name" value="CueR"/>
    <property type="match status" value="1"/>
</dbReference>
<evidence type="ECO:0000313" key="8">
    <source>
        <dbReference type="Proteomes" id="UP000199647"/>
    </source>
</evidence>
<keyword evidence="2" id="KW-0963">Cytoplasm</keyword>
<dbReference type="SMART" id="SM00422">
    <property type="entry name" value="HTH_MERR"/>
    <property type="match status" value="1"/>
</dbReference>
<dbReference type="GO" id="GO:0005737">
    <property type="term" value="C:cytoplasm"/>
    <property type="evidence" value="ECO:0007669"/>
    <property type="project" value="UniProtKB-SubCell"/>
</dbReference>
<dbReference type="EMBL" id="FOFG01000009">
    <property type="protein sequence ID" value="SEQ91682.1"/>
    <property type="molecule type" value="Genomic_DNA"/>
</dbReference>
<dbReference type="InterPro" id="IPR047057">
    <property type="entry name" value="MerR_fam"/>
</dbReference>
<dbReference type="InterPro" id="IPR009061">
    <property type="entry name" value="DNA-bd_dom_put_sf"/>
</dbReference>
<dbReference type="STRING" id="1855383.SAMN05216548_10911"/>
<gene>
    <name evidence="7" type="ORF">SAMN05216548_10911</name>
</gene>
<organism evidence="7 8">
    <name type="scientific">Faunimonas pinastri</name>
    <dbReference type="NCBI Taxonomy" id="1855383"/>
    <lineage>
        <taxon>Bacteria</taxon>
        <taxon>Pseudomonadati</taxon>
        <taxon>Pseudomonadota</taxon>
        <taxon>Alphaproteobacteria</taxon>
        <taxon>Hyphomicrobiales</taxon>
        <taxon>Afifellaceae</taxon>
        <taxon>Faunimonas</taxon>
    </lineage>
</organism>
<feature type="domain" description="HTH merR-type" evidence="6">
    <location>
        <begin position="1"/>
        <end position="69"/>
    </location>
</feature>
<evidence type="ECO:0000256" key="2">
    <source>
        <dbReference type="ARBA" id="ARBA00022490"/>
    </source>
</evidence>
<keyword evidence="8" id="KW-1185">Reference proteome</keyword>
<evidence type="ECO:0000256" key="4">
    <source>
        <dbReference type="ARBA" id="ARBA00023125"/>
    </source>
</evidence>
<dbReference type="OrthoDB" id="9791488at2"/>
<dbReference type="SUPFAM" id="SSF46955">
    <property type="entry name" value="Putative DNA-binding domain"/>
    <property type="match status" value="1"/>
</dbReference>
<keyword evidence="3" id="KW-0805">Transcription regulation</keyword>
<evidence type="ECO:0000256" key="1">
    <source>
        <dbReference type="ARBA" id="ARBA00004496"/>
    </source>
</evidence>
<protein>
    <submittedName>
        <fullName evidence="7">Cu(I)-responsive transcriptional regulator</fullName>
    </submittedName>
</protein>
<dbReference type="PANTHER" id="PTHR30204">
    <property type="entry name" value="REDOX-CYCLING DRUG-SENSING TRANSCRIPTIONAL ACTIVATOR SOXR"/>
    <property type="match status" value="1"/>
</dbReference>
<dbReference type="GO" id="GO:0003700">
    <property type="term" value="F:DNA-binding transcription factor activity"/>
    <property type="evidence" value="ECO:0007669"/>
    <property type="project" value="InterPro"/>
</dbReference>
<dbReference type="InterPro" id="IPR000551">
    <property type="entry name" value="MerR-type_HTH_dom"/>
</dbReference>
<dbReference type="PANTHER" id="PTHR30204:SF94">
    <property type="entry name" value="HEAVY METAL-DEPENDENT TRANSCRIPTIONAL REGULATOR HI_0293-RELATED"/>
    <property type="match status" value="1"/>
</dbReference>
<reference evidence="7 8" key="1">
    <citation type="submission" date="2016-10" db="EMBL/GenBank/DDBJ databases">
        <authorList>
            <person name="de Groot N.N."/>
        </authorList>
    </citation>
    <scope>NUCLEOTIDE SEQUENCE [LARGE SCALE GENOMIC DNA]</scope>
    <source>
        <strain evidence="7 8">A52C2</strain>
    </source>
</reference>
<dbReference type="AlphaFoldDB" id="A0A1H9JXZ1"/>
<dbReference type="InterPro" id="IPR015358">
    <property type="entry name" value="Tscrpt_reg_MerR_DNA-bd"/>
</dbReference>
<accession>A0A1H9JXZ1</accession>
<dbReference type="CDD" id="cd01108">
    <property type="entry name" value="HTH_CueR"/>
    <property type="match status" value="1"/>
</dbReference>
<dbReference type="Pfam" id="PF00376">
    <property type="entry name" value="MerR"/>
    <property type="match status" value="1"/>
</dbReference>
<evidence type="ECO:0000256" key="3">
    <source>
        <dbReference type="ARBA" id="ARBA00023015"/>
    </source>
</evidence>
<dbReference type="GO" id="GO:0045893">
    <property type="term" value="P:positive regulation of DNA-templated transcription"/>
    <property type="evidence" value="ECO:0007669"/>
    <property type="project" value="InterPro"/>
</dbReference>
<dbReference type="PROSITE" id="PS50937">
    <property type="entry name" value="HTH_MERR_2"/>
    <property type="match status" value="1"/>
</dbReference>
<dbReference type="GO" id="GO:0005507">
    <property type="term" value="F:copper ion binding"/>
    <property type="evidence" value="ECO:0007669"/>
    <property type="project" value="InterPro"/>
</dbReference>
<evidence type="ECO:0000256" key="5">
    <source>
        <dbReference type="ARBA" id="ARBA00023163"/>
    </source>
</evidence>
<proteinExistence type="predicted"/>
<dbReference type="PROSITE" id="PS00552">
    <property type="entry name" value="HTH_MERR_1"/>
    <property type="match status" value="1"/>
</dbReference>
<keyword evidence="4" id="KW-0238">DNA-binding</keyword>
<dbReference type="Gene3D" id="1.10.1660.10">
    <property type="match status" value="1"/>
</dbReference>
<dbReference type="Proteomes" id="UP000199647">
    <property type="component" value="Unassembled WGS sequence"/>
</dbReference>
<keyword evidence="5" id="KW-0804">Transcription</keyword>
<dbReference type="RefSeq" id="WP_092497036.1">
    <property type="nucleotide sequence ID" value="NZ_FOFG01000009.1"/>
</dbReference>
<dbReference type="Pfam" id="PF09278">
    <property type="entry name" value="MerR-DNA-bind"/>
    <property type="match status" value="1"/>
</dbReference>
<sequence length="149" mass="16388">MQIGEAARASGVSAKMIRHYEAIGLVPTADRRDSGYRDYADEDLSRLRFIRHSRDLGFPIEQIRVLLRLWTDRGRSNAEVKALARTHLAELEGRIVRLREMADVLQHLADACDGDGRPDCPILAGLEAAGCDGSRAGNRSVCHPNPGAD</sequence>
<dbReference type="PRINTS" id="PR00040">
    <property type="entry name" value="HTHMERR"/>
</dbReference>
<dbReference type="InterPro" id="IPR011789">
    <property type="entry name" value="CueR"/>
</dbReference>